<dbReference type="Gene3D" id="1.10.10.10">
    <property type="entry name" value="Winged helix-like DNA-binding domain superfamily/Winged helix DNA-binding domain"/>
    <property type="match status" value="1"/>
</dbReference>
<dbReference type="GO" id="GO:0006352">
    <property type="term" value="P:DNA-templated transcription initiation"/>
    <property type="evidence" value="ECO:0007669"/>
    <property type="project" value="InterPro"/>
</dbReference>
<dbReference type="InterPro" id="IPR013325">
    <property type="entry name" value="RNA_pol_sigma_r2"/>
</dbReference>
<dbReference type="InterPro" id="IPR013324">
    <property type="entry name" value="RNA_pol_sigma_r3/r4-like"/>
</dbReference>
<evidence type="ECO:0000313" key="7">
    <source>
        <dbReference type="EMBL" id="NEW06338.1"/>
    </source>
</evidence>
<sequence>MGIDKIKNDNLVILVNKYADMVLRLAFTYLGNQADAQDACQDVFIKLFKHQRHFNDGEHEKAWIIRVTINTCKDIIRSPWKKWFSSIEYLPNNHTESIDVVSFVVTLPRKYRMVIHLYYYEGYKTTEISEILNIKESTIRTQLKRAKELLKEKMLGGSDDDDQN</sequence>
<dbReference type="Pfam" id="PF08281">
    <property type="entry name" value="Sigma70_r4_2"/>
    <property type="match status" value="1"/>
</dbReference>
<dbReference type="InterPro" id="IPR039425">
    <property type="entry name" value="RNA_pol_sigma-70-like"/>
</dbReference>
<protein>
    <submittedName>
        <fullName evidence="7">Sigma-70 family RNA polymerase sigma factor</fullName>
    </submittedName>
</protein>
<accession>A0A6G3ZWB7</accession>
<dbReference type="NCBIfam" id="TIGR02937">
    <property type="entry name" value="sigma70-ECF"/>
    <property type="match status" value="1"/>
</dbReference>
<dbReference type="SUPFAM" id="SSF88659">
    <property type="entry name" value="Sigma3 and sigma4 domains of RNA polymerase sigma factors"/>
    <property type="match status" value="1"/>
</dbReference>
<keyword evidence="3" id="KW-0731">Sigma factor</keyword>
<evidence type="ECO:0000259" key="6">
    <source>
        <dbReference type="Pfam" id="PF08281"/>
    </source>
</evidence>
<evidence type="ECO:0000256" key="1">
    <source>
        <dbReference type="ARBA" id="ARBA00010641"/>
    </source>
</evidence>
<dbReference type="InterPro" id="IPR014284">
    <property type="entry name" value="RNA_pol_sigma-70_dom"/>
</dbReference>
<dbReference type="PANTHER" id="PTHR43133:SF60">
    <property type="entry name" value="RNA POLYMERASE SIGMA FACTOR SIGV"/>
    <property type="match status" value="1"/>
</dbReference>
<comment type="caution">
    <text evidence="7">The sequence shown here is derived from an EMBL/GenBank/DDBJ whole genome shotgun (WGS) entry which is preliminary data.</text>
</comment>
<gene>
    <name evidence="7" type="ORF">GK047_09965</name>
</gene>
<keyword evidence="4" id="KW-0804">Transcription</keyword>
<feature type="domain" description="RNA polymerase sigma-70 region 2" evidence="5">
    <location>
        <begin position="14"/>
        <end position="79"/>
    </location>
</feature>
<organism evidence="7">
    <name type="scientific">Paenibacillus sp. SYP-B3998</name>
    <dbReference type="NCBI Taxonomy" id="2678564"/>
    <lineage>
        <taxon>Bacteria</taxon>
        <taxon>Bacillati</taxon>
        <taxon>Bacillota</taxon>
        <taxon>Bacilli</taxon>
        <taxon>Bacillales</taxon>
        <taxon>Paenibacillaceae</taxon>
        <taxon>Paenibacillus</taxon>
    </lineage>
</organism>
<name>A0A6G3ZWB7_9BACL</name>
<dbReference type="PANTHER" id="PTHR43133">
    <property type="entry name" value="RNA POLYMERASE ECF-TYPE SIGMA FACTO"/>
    <property type="match status" value="1"/>
</dbReference>
<dbReference type="GO" id="GO:0016987">
    <property type="term" value="F:sigma factor activity"/>
    <property type="evidence" value="ECO:0007669"/>
    <property type="project" value="UniProtKB-KW"/>
</dbReference>
<reference evidence="7" key="1">
    <citation type="submission" date="2020-02" db="EMBL/GenBank/DDBJ databases">
        <authorList>
            <person name="Shen X.-R."/>
            <person name="Zhang Y.-X."/>
        </authorList>
    </citation>
    <scope>NUCLEOTIDE SEQUENCE</scope>
    <source>
        <strain evidence="7">SYP-B3998</strain>
    </source>
</reference>
<dbReference type="RefSeq" id="WP_163944958.1">
    <property type="nucleotide sequence ID" value="NZ_JAAIKC010000002.1"/>
</dbReference>
<proteinExistence type="inferred from homology"/>
<dbReference type="InterPro" id="IPR007627">
    <property type="entry name" value="RNA_pol_sigma70_r2"/>
</dbReference>
<evidence type="ECO:0000256" key="3">
    <source>
        <dbReference type="ARBA" id="ARBA00023082"/>
    </source>
</evidence>
<dbReference type="CDD" id="cd06171">
    <property type="entry name" value="Sigma70_r4"/>
    <property type="match status" value="1"/>
</dbReference>
<dbReference type="Gene3D" id="1.10.1740.10">
    <property type="match status" value="1"/>
</dbReference>
<feature type="domain" description="RNA polymerase sigma factor 70 region 4 type 2" evidence="6">
    <location>
        <begin position="106"/>
        <end position="150"/>
    </location>
</feature>
<dbReference type="Pfam" id="PF04542">
    <property type="entry name" value="Sigma70_r2"/>
    <property type="match status" value="1"/>
</dbReference>
<keyword evidence="2" id="KW-0805">Transcription regulation</keyword>
<dbReference type="GO" id="GO:0003677">
    <property type="term" value="F:DNA binding"/>
    <property type="evidence" value="ECO:0007669"/>
    <property type="project" value="InterPro"/>
</dbReference>
<evidence type="ECO:0000256" key="4">
    <source>
        <dbReference type="ARBA" id="ARBA00023163"/>
    </source>
</evidence>
<evidence type="ECO:0000259" key="5">
    <source>
        <dbReference type="Pfam" id="PF04542"/>
    </source>
</evidence>
<dbReference type="SUPFAM" id="SSF88946">
    <property type="entry name" value="Sigma2 domain of RNA polymerase sigma factors"/>
    <property type="match status" value="1"/>
</dbReference>
<evidence type="ECO:0000256" key="2">
    <source>
        <dbReference type="ARBA" id="ARBA00023015"/>
    </source>
</evidence>
<comment type="similarity">
    <text evidence="1">Belongs to the sigma-70 factor family. ECF subfamily.</text>
</comment>
<dbReference type="EMBL" id="JAAIKC010000002">
    <property type="protein sequence ID" value="NEW06338.1"/>
    <property type="molecule type" value="Genomic_DNA"/>
</dbReference>
<dbReference type="AlphaFoldDB" id="A0A6G3ZWB7"/>
<dbReference type="InterPro" id="IPR013249">
    <property type="entry name" value="RNA_pol_sigma70_r4_t2"/>
</dbReference>
<dbReference type="InterPro" id="IPR036388">
    <property type="entry name" value="WH-like_DNA-bd_sf"/>
</dbReference>